<feature type="transmembrane region" description="Helical" evidence="6">
    <location>
        <begin position="90"/>
        <end position="107"/>
    </location>
</feature>
<dbReference type="InterPro" id="IPR051679">
    <property type="entry name" value="DASS-Related_Transporters"/>
</dbReference>
<dbReference type="RefSeq" id="WP_270952776.1">
    <property type="nucleotide sequence ID" value="NZ_JAQGLA010000074.1"/>
</dbReference>
<evidence type="ECO:0000256" key="6">
    <source>
        <dbReference type="SAM" id="Phobius"/>
    </source>
</evidence>
<keyword evidence="3 6" id="KW-1133">Transmembrane helix</keyword>
<comment type="subcellular location">
    <subcellularLocation>
        <location evidence="1">Membrane</location>
        <topology evidence="1">Multi-pass membrane protein</topology>
    </subcellularLocation>
</comment>
<evidence type="ECO:0000313" key="7">
    <source>
        <dbReference type="EMBL" id="MDA3629724.1"/>
    </source>
</evidence>
<reference evidence="7 8" key="1">
    <citation type="submission" date="2022-11" db="EMBL/GenBank/DDBJ databases">
        <title>Draft genome sequence of Saccharopolyspora sp. WRP15-2 isolated from rhizosphere soils of wild rice in Thailand.</title>
        <authorList>
            <person name="Duangmal K."/>
            <person name="Kammanee S."/>
            <person name="Muangham S."/>
        </authorList>
    </citation>
    <scope>NUCLEOTIDE SEQUENCE [LARGE SCALE GENOMIC DNA]</scope>
    <source>
        <strain evidence="7 8">WRP15-2</strain>
    </source>
</reference>
<comment type="caution">
    <text evidence="7">The sequence shown here is derived from an EMBL/GenBank/DDBJ whole genome shotgun (WGS) entry which is preliminary data.</text>
</comment>
<feature type="transmembrane region" description="Helical" evidence="6">
    <location>
        <begin position="349"/>
        <end position="367"/>
    </location>
</feature>
<organism evidence="7 8">
    <name type="scientific">Saccharopolyspora oryzae</name>
    <dbReference type="NCBI Taxonomy" id="2997343"/>
    <lineage>
        <taxon>Bacteria</taxon>
        <taxon>Bacillati</taxon>
        <taxon>Actinomycetota</taxon>
        <taxon>Actinomycetes</taxon>
        <taxon>Pseudonocardiales</taxon>
        <taxon>Pseudonocardiaceae</taxon>
        <taxon>Saccharopolyspora</taxon>
    </lineage>
</organism>
<proteinExistence type="predicted"/>
<keyword evidence="2 6" id="KW-0812">Transmembrane</keyword>
<dbReference type="PANTHER" id="PTHR43652:SF2">
    <property type="entry name" value="BASIC AMINO ACID ANTIPORTER YFCC-RELATED"/>
    <property type="match status" value="1"/>
</dbReference>
<evidence type="ECO:0000256" key="4">
    <source>
        <dbReference type="ARBA" id="ARBA00023136"/>
    </source>
</evidence>
<protein>
    <submittedName>
        <fullName evidence="7">SLC13 family permease</fullName>
    </submittedName>
</protein>
<feature type="transmembrane region" description="Helical" evidence="6">
    <location>
        <begin position="66"/>
        <end position="83"/>
    </location>
</feature>
<dbReference type="Proteomes" id="UP001210380">
    <property type="component" value="Unassembled WGS sequence"/>
</dbReference>
<evidence type="ECO:0000256" key="2">
    <source>
        <dbReference type="ARBA" id="ARBA00022692"/>
    </source>
</evidence>
<gene>
    <name evidence="7" type="ORF">OU415_30150</name>
</gene>
<dbReference type="Pfam" id="PF00939">
    <property type="entry name" value="Na_sulph_symp"/>
    <property type="match status" value="1"/>
</dbReference>
<feature type="compositionally biased region" description="Basic and acidic residues" evidence="5">
    <location>
        <begin position="1"/>
        <end position="12"/>
    </location>
</feature>
<evidence type="ECO:0000256" key="3">
    <source>
        <dbReference type="ARBA" id="ARBA00022989"/>
    </source>
</evidence>
<feature type="transmembrane region" description="Helical" evidence="6">
    <location>
        <begin position="387"/>
        <end position="404"/>
    </location>
</feature>
<dbReference type="InterPro" id="IPR001898">
    <property type="entry name" value="SLC13A/DASS"/>
</dbReference>
<evidence type="ECO:0000256" key="1">
    <source>
        <dbReference type="ARBA" id="ARBA00004141"/>
    </source>
</evidence>
<feature type="transmembrane region" description="Helical" evidence="6">
    <location>
        <begin position="119"/>
        <end position="143"/>
    </location>
</feature>
<feature type="transmembrane region" description="Helical" evidence="6">
    <location>
        <begin position="33"/>
        <end position="54"/>
    </location>
</feature>
<name>A0ABT4V8J5_9PSEU</name>
<feature type="transmembrane region" description="Helical" evidence="6">
    <location>
        <begin position="245"/>
        <end position="267"/>
    </location>
</feature>
<keyword evidence="8" id="KW-1185">Reference proteome</keyword>
<feature type="transmembrane region" description="Helical" evidence="6">
    <location>
        <begin position="200"/>
        <end position="225"/>
    </location>
</feature>
<dbReference type="PANTHER" id="PTHR43652">
    <property type="entry name" value="BASIC AMINO ACID ANTIPORTER YFCC-RELATED"/>
    <property type="match status" value="1"/>
</dbReference>
<evidence type="ECO:0000313" key="8">
    <source>
        <dbReference type="Proteomes" id="UP001210380"/>
    </source>
</evidence>
<accession>A0ABT4V8J5</accession>
<feature type="region of interest" description="Disordered" evidence="5">
    <location>
        <begin position="1"/>
        <end position="27"/>
    </location>
</feature>
<feature type="transmembrane region" description="Helical" evidence="6">
    <location>
        <begin position="475"/>
        <end position="496"/>
    </location>
</feature>
<feature type="transmembrane region" description="Helical" evidence="6">
    <location>
        <begin position="155"/>
        <end position="171"/>
    </location>
</feature>
<sequence length="501" mass="51757">MNGDQDTERVRTDYATSPVRTTREMSEPHRERGWAIAITAGALLLFGVAAALTAPDTTEPGELGRTGLITVLVFVAAVLGWTSNRLDDTFVALAAAAALVVLGALDAEQLFASLGDDQIWLLVAAFVLAAGINRTGLPARLAVALVGQARSARGLFHLITLGLLATALLVPSTSGRAALVVPFYCALAGAFAARPRLVRALALLFPAVVLLSAVATLVGAGAHLITSQILDAAIGSGIGFGQWLLWGLPFAAVSSHLAAELVLVLFTTRADRREQLRIDAADLREKLDVPVQVQRAEIRAIAVLGSVVMLWSTEALHGLSPALIALGGALLITSPRFGTVRIGAAIGEIPWSLLLFMAATAALGSALTSSGAASWIASEVLSGDDALTLLIAVVALSTAAHLLVQSRSARSSVLIPLVVPAAIAVGANPVALAFASTAAAGFCHTLPSSAKPVAMFARLDQVPTYEPRDLRKLSALLGPALAALVVLFALFGWPLLGLPLV</sequence>
<dbReference type="EMBL" id="JAQGLA010000074">
    <property type="protein sequence ID" value="MDA3629724.1"/>
    <property type="molecule type" value="Genomic_DNA"/>
</dbReference>
<feature type="transmembrane region" description="Helical" evidence="6">
    <location>
        <begin position="177"/>
        <end position="193"/>
    </location>
</feature>
<evidence type="ECO:0000256" key="5">
    <source>
        <dbReference type="SAM" id="MobiDB-lite"/>
    </source>
</evidence>
<keyword evidence="4 6" id="KW-0472">Membrane</keyword>